<protein>
    <recommendedName>
        <fullName evidence="3">Outer membrane protein beta-barrel domain-containing protein</fullName>
    </recommendedName>
</protein>
<evidence type="ECO:0000313" key="2">
    <source>
        <dbReference type="Proteomes" id="UP000268469"/>
    </source>
</evidence>
<name>A0A660SHV8_UNCW3</name>
<gene>
    <name evidence="1" type="ORF">DRP53_05400</name>
</gene>
<dbReference type="EMBL" id="QNBE01000043">
    <property type="protein sequence ID" value="RKX70307.1"/>
    <property type="molecule type" value="Genomic_DNA"/>
</dbReference>
<dbReference type="Proteomes" id="UP000268469">
    <property type="component" value="Unassembled WGS sequence"/>
</dbReference>
<accession>A0A660SHV8</accession>
<evidence type="ECO:0008006" key="3">
    <source>
        <dbReference type="Google" id="ProtNLM"/>
    </source>
</evidence>
<evidence type="ECO:0000313" key="1">
    <source>
        <dbReference type="EMBL" id="RKX70307.1"/>
    </source>
</evidence>
<proteinExistence type="predicted"/>
<dbReference type="AlphaFoldDB" id="A0A660SHV8"/>
<reference evidence="1 2" key="1">
    <citation type="submission" date="2018-06" db="EMBL/GenBank/DDBJ databases">
        <title>Extensive metabolic versatility and redundancy in microbially diverse, dynamic hydrothermal sediments.</title>
        <authorList>
            <person name="Dombrowski N."/>
            <person name="Teske A."/>
            <person name="Baker B.J."/>
        </authorList>
    </citation>
    <scope>NUCLEOTIDE SEQUENCE [LARGE SCALE GENOMIC DNA]</scope>
    <source>
        <strain evidence="1">B36_G15</strain>
    </source>
</reference>
<comment type="caution">
    <text evidence="1">The sequence shown here is derived from an EMBL/GenBank/DDBJ whole genome shotgun (WGS) entry which is preliminary data.</text>
</comment>
<organism evidence="1 2">
    <name type="scientific">candidate division WOR-3 bacterium</name>
    <dbReference type="NCBI Taxonomy" id="2052148"/>
    <lineage>
        <taxon>Bacteria</taxon>
        <taxon>Bacteria division WOR-3</taxon>
    </lineage>
</organism>
<sequence>MSMVLIVLIVDFGSLHHPLLWRTPAGSTSYYFDPYPPDEILPTPLPNEWSCWGCCCLFPLAGGIIGYNVLKEKPTKLKKKRLNFGINYGLGSAITLKNYQAVSGEIVIPMKVLYWVNLLDLSIGYNFCPSWELEAGLSYMWGRETDRSSIFRTSQGAVIGGDWNISAFVPTLSTKIRRKSKFLSIGLELYFAKGINHSFIRKGSYPSEFEAIVVTTKGIGPGIFICTGVGSKISSKFQLYLSAAGRIGVVRNPQYRCDKSISIEKEEDYYHSFTGIYLNVGIRYLVPMGG</sequence>